<accession>A0A191ZU05</accession>
<evidence type="ECO:0000313" key="6">
    <source>
        <dbReference type="EMBL" id="ANJ71579.1"/>
    </source>
</evidence>
<dbReference type="RefSeq" id="WP_064801989.1">
    <property type="nucleotide sequence ID" value="NZ_JAIMCJ010000001.1"/>
</dbReference>
<dbReference type="AlphaFoldDB" id="A0A191ZU05"/>
<sequence length="424" mass="45772">MRISHISWNLVGLGVPLLIAAVTVPHLLSALGGQRFGLLTLAWGLIGYASALDFGVGRAATHQIAELRGTSDAEEHDKMAIVLSTAVNVTMVTGGGAALCIVGSLLFGVDAFIKADQVSAQEIRLSIVLLAVALPLQAISAAYRGVNEAFLQFRGVSVVRILLGGANFGFPFLIALFTQKMYWLVTSLVVSRGIALFVYRYLAHQCMDQVVDGRRAKFSKAVAKRLIKFGGWFTLSSVLNPIVAAADRFYIASLISATVVATYVIPYEMVAQSLILVGAVTTVIFPFLSQIRASDPVRAKKMFFRALTGSAVAMGIVALGIWFLGGMVLNIWLGSSISEQSRDIVRILSLGLVPYALGTMCVAQLHSMGRTDWTAKLNIVEFPLFLALIFYSIKNFGLIGAAWAWVLRVMIDAAFLLFASMKSR</sequence>
<keyword evidence="3" id="KW-0812">Transmembrane</keyword>
<dbReference type="EMBL" id="CP016022">
    <property type="protein sequence ID" value="ANJ71579.1"/>
    <property type="molecule type" value="Genomic_DNA"/>
</dbReference>
<keyword evidence="2" id="KW-1003">Cell membrane</keyword>
<evidence type="ECO:0000256" key="3">
    <source>
        <dbReference type="ARBA" id="ARBA00022692"/>
    </source>
</evidence>
<evidence type="ECO:0000256" key="2">
    <source>
        <dbReference type="ARBA" id="ARBA00022475"/>
    </source>
</evidence>
<dbReference type="OrthoDB" id="8766744at2"/>
<protein>
    <submittedName>
        <fullName evidence="6">Uncharacterized protein</fullName>
    </submittedName>
</protein>
<organism evidence="6 7">
    <name type="scientific">Ralstonia insidiosa</name>
    <dbReference type="NCBI Taxonomy" id="190721"/>
    <lineage>
        <taxon>Bacteria</taxon>
        <taxon>Pseudomonadati</taxon>
        <taxon>Pseudomonadota</taxon>
        <taxon>Betaproteobacteria</taxon>
        <taxon>Burkholderiales</taxon>
        <taxon>Burkholderiaceae</taxon>
        <taxon>Ralstonia</taxon>
    </lineage>
</organism>
<evidence type="ECO:0000256" key="5">
    <source>
        <dbReference type="ARBA" id="ARBA00023136"/>
    </source>
</evidence>
<dbReference type="PANTHER" id="PTHR30250:SF26">
    <property type="entry name" value="PSMA PROTEIN"/>
    <property type="match status" value="1"/>
</dbReference>
<evidence type="ECO:0000256" key="4">
    <source>
        <dbReference type="ARBA" id="ARBA00022989"/>
    </source>
</evidence>
<dbReference type="InterPro" id="IPR002797">
    <property type="entry name" value="Polysacc_synth"/>
</dbReference>
<dbReference type="Pfam" id="PF01943">
    <property type="entry name" value="Polysacc_synt"/>
    <property type="match status" value="1"/>
</dbReference>
<name>A0A191ZU05_9RALS</name>
<dbReference type="InterPro" id="IPR050833">
    <property type="entry name" value="Poly_Biosynth_Transport"/>
</dbReference>
<keyword evidence="7" id="KW-1185">Reference proteome</keyword>
<comment type="subcellular location">
    <subcellularLocation>
        <location evidence="1">Cell membrane</location>
        <topology evidence="1">Multi-pass membrane protein</topology>
    </subcellularLocation>
</comment>
<dbReference type="Proteomes" id="UP000078572">
    <property type="component" value="Chromosome 1"/>
</dbReference>
<evidence type="ECO:0000256" key="1">
    <source>
        <dbReference type="ARBA" id="ARBA00004651"/>
    </source>
</evidence>
<evidence type="ECO:0000313" key="7">
    <source>
        <dbReference type="Proteomes" id="UP000078572"/>
    </source>
</evidence>
<keyword evidence="5" id="KW-0472">Membrane</keyword>
<gene>
    <name evidence="6" type="ORF">A9Y76_03380</name>
</gene>
<reference evidence="7" key="1">
    <citation type="submission" date="2016-06" db="EMBL/GenBank/DDBJ databases">
        <authorList>
            <person name="Xu Y."/>
            <person name="Nagy A."/>
            <person name="Yan X."/>
            <person name="Kim S.W."/>
            <person name="Haley B."/>
            <person name="Liu N.T."/>
            <person name="Nou X."/>
        </authorList>
    </citation>
    <scope>NUCLEOTIDE SEQUENCE [LARGE SCALE GENOMIC DNA]</scope>
    <source>
        <strain evidence="7">ATCC 49129</strain>
    </source>
</reference>
<keyword evidence="4" id="KW-1133">Transmembrane helix</keyword>
<proteinExistence type="predicted"/>
<dbReference type="GO" id="GO:0005886">
    <property type="term" value="C:plasma membrane"/>
    <property type="evidence" value="ECO:0007669"/>
    <property type="project" value="UniProtKB-SubCell"/>
</dbReference>
<dbReference type="CDD" id="cd13128">
    <property type="entry name" value="MATE_Wzx_like"/>
    <property type="match status" value="1"/>
</dbReference>
<dbReference type="PANTHER" id="PTHR30250">
    <property type="entry name" value="PST FAMILY PREDICTED COLANIC ACID TRANSPORTER"/>
    <property type="match status" value="1"/>
</dbReference>